<reference evidence="14 15" key="1">
    <citation type="submission" date="2016-10" db="EMBL/GenBank/DDBJ databases">
        <authorList>
            <person name="de Groot N.N."/>
        </authorList>
    </citation>
    <scope>NUCLEOTIDE SEQUENCE [LARGE SCALE GENOMIC DNA]</scope>
    <source>
        <strain evidence="14 15">CGMCC 1.9157</strain>
    </source>
</reference>
<keyword evidence="15" id="KW-1185">Reference proteome</keyword>
<sequence length="134" mass="15168">MTDVDLKGKRPTSPHVQNFAYKITLSMATSISHRVTGVGAYIGLFFLAYWLIALAIGPEAFETAQTLWGSILGRFVLFCFTWSLMHHMLGGIRHFLWDIPVMIEKPQIEFLYRATILGGFLLTVVIWIIGYAVM</sequence>
<feature type="transmembrane region" description="Helical" evidence="13">
    <location>
        <begin position="68"/>
        <end position="89"/>
    </location>
</feature>
<feature type="transmembrane region" description="Helical" evidence="13">
    <location>
        <begin position="110"/>
        <end position="133"/>
    </location>
</feature>
<dbReference type="Pfam" id="PF01127">
    <property type="entry name" value="Sdh_cyt"/>
    <property type="match status" value="1"/>
</dbReference>
<organism evidence="14 15">
    <name type="scientific">Cohaesibacter marisflavi</name>
    <dbReference type="NCBI Taxonomy" id="655353"/>
    <lineage>
        <taxon>Bacteria</taxon>
        <taxon>Pseudomonadati</taxon>
        <taxon>Pseudomonadota</taxon>
        <taxon>Alphaproteobacteria</taxon>
        <taxon>Hyphomicrobiales</taxon>
        <taxon>Cohaesibacteraceae</taxon>
    </lineage>
</organism>
<evidence type="ECO:0000256" key="8">
    <source>
        <dbReference type="ARBA" id="ARBA00022989"/>
    </source>
</evidence>
<comment type="subunit">
    <text evidence="11">Part of an enzyme complex containing four subunits: a flavoprotein, an iron-sulfur protein, plus two membrane-anchoring proteins, SdhC and SdhD. The complex can form homotrimers.</text>
</comment>
<dbReference type="CDD" id="cd03499">
    <property type="entry name" value="SQR_TypeC_SdhC"/>
    <property type="match status" value="1"/>
</dbReference>
<comment type="cofactor">
    <cofactor evidence="12">
        <name>heme</name>
        <dbReference type="ChEBI" id="CHEBI:30413"/>
    </cofactor>
    <text evidence="12">The heme is bound between the two transmembrane subunits.</text>
</comment>
<dbReference type="AlphaFoldDB" id="A0A1I5JFX2"/>
<dbReference type="EMBL" id="FOVR01000011">
    <property type="protein sequence ID" value="SFO71734.1"/>
    <property type="molecule type" value="Genomic_DNA"/>
</dbReference>
<evidence type="ECO:0000256" key="2">
    <source>
        <dbReference type="ARBA" id="ARBA00004370"/>
    </source>
</evidence>
<name>A0A1I5JFX2_9HYPH</name>
<dbReference type="GO" id="GO:0009055">
    <property type="term" value="F:electron transfer activity"/>
    <property type="evidence" value="ECO:0007669"/>
    <property type="project" value="InterPro"/>
</dbReference>
<evidence type="ECO:0000256" key="13">
    <source>
        <dbReference type="SAM" id="Phobius"/>
    </source>
</evidence>
<evidence type="ECO:0000256" key="12">
    <source>
        <dbReference type="PIRSR" id="PIRSR000178-1"/>
    </source>
</evidence>
<evidence type="ECO:0000256" key="6">
    <source>
        <dbReference type="ARBA" id="ARBA00022692"/>
    </source>
</evidence>
<protein>
    <recommendedName>
        <fullName evidence="4">Succinate dehydrogenase cytochrome b556 subunit</fullName>
    </recommendedName>
</protein>
<dbReference type="Proteomes" id="UP000199236">
    <property type="component" value="Unassembled WGS sequence"/>
</dbReference>
<evidence type="ECO:0000313" key="14">
    <source>
        <dbReference type="EMBL" id="SFO71734.1"/>
    </source>
</evidence>
<gene>
    <name evidence="14" type="ORF">SAMN04488056_111138</name>
</gene>
<dbReference type="STRING" id="655353.SAMN04488056_111138"/>
<dbReference type="GO" id="GO:0016020">
    <property type="term" value="C:membrane"/>
    <property type="evidence" value="ECO:0007669"/>
    <property type="project" value="UniProtKB-SubCell"/>
</dbReference>
<evidence type="ECO:0000313" key="15">
    <source>
        <dbReference type="Proteomes" id="UP000199236"/>
    </source>
</evidence>
<evidence type="ECO:0000256" key="5">
    <source>
        <dbReference type="ARBA" id="ARBA00022617"/>
    </source>
</evidence>
<proteinExistence type="inferred from homology"/>
<evidence type="ECO:0000256" key="10">
    <source>
        <dbReference type="ARBA" id="ARBA00023136"/>
    </source>
</evidence>
<keyword evidence="9 12" id="KW-0408">Iron</keyword>
<keyword evidence="8 13" id="KW-1133">Transmembrane helix</keyword>
<keyword evidence="6 13" id="KW-0812">Transmembrane</keyword>
<dbReference type="GO" id="GO:0046872">
    <property type="term" value="F:metal ion binding"/>
    <property type="evidence" value="ECO:0007669"/>
    <property type="project" value="UniProtKB-KW"/>
</dbReference>
<comment type="function">
    <text evidence="1">Membrane-anchoring subunit of succinate dehydrogenase (SDH).</text>
</comment>
<evidence type="ECO:0000256" key="7">
    <source>
        <dbReference type="ARBA" id="ARBA00022723"/>
    </source>
</evidence>
<dbReference type="RefSeq" id="WP_090074627.1">
    <property type="nucleotide sequence ID" value="NZ_FOVR01000011.1"/>
</dbReference>
<evidence type="ECO:0000256" key="9">
    <source>
        <dbReference type="ARBA" id="ARBA00023004"/>
    </source>
</evidence>
<feature type="binding site" description="axial binding residue" evidence="12">
    <location>
        <position position="87"/>
    </location>
    <ligand>
        <name>heme</name>
        <dbReference type="ChEBI" id="CHEBI:30413"/>
        <note>ligand shared with second transmembrane subunit</note>
    </ligand>
    <ligandPart>
        <name>Fe</name>
        <dbReference type="ChEBI" id="CHEBI:18248"/>
    </ligandPart>
</feature>
<dbReference type="NCBIfam" id="TIGR02970">
    <property type="entry name" value="succ_dehyd_cytB"/>
    <property type="match status" value="1"/>
</dbReference>
<comment type="subcellular location">
    <subcellularLocation>
        <location evidence="2">Membrane</location>
    </subcellularLocation>
</comment>
<accession>A0A1I5JFX2</accession>
<keyword evidence="10 13" id="KW-0472">Membrane</keyword>
<keyword evidence="7 12" id="KW-0479">Metal-binding</keyword>
<dbReference type="Gene3D" id="1.20.1300.10">
    <property type="entry name" value="Fumarate reductase/succinate dehydrogenase, transmembrane subunit"/>
    <property type="match status" value="1"/>
</dbReference>
<evidence type="ECO:0000256" key="11">
    <source>
        <dbReference type="ARBA" id="ARBA00025912"/>
    </source>
</evidence>
<dbReference type="PANTHER" id="PTHR10978:SF5">
    <property type="entry name" value="SUCCINATE DEHYDROGENASE CYTOCHROME B560 SUBUNIT, MITOCHONDRIAL"/>
    <property type="match status" value="1"/>
</dbReference>
<dbReference type="SUPFAM" id="SSF81343">
    <property type="entry name" value="Fumarate reductase respiratory complex transmembrane subunits"/>
    <property type="match status" value="1"/>
</dbReference>
<evidence type="ECO:0000256" key="1">
    <source>
        <dbReference type="ARBA" id="ARBA00004050"/>
    </source>
</evidence>
<comment type="similarity">
    <text evidence="3">Belongs to the cytochrome b560 family.</text>
</comment>
<dbReference type="PIRSF" id="PIRSF000178">
    <property type="entry name" value="SDH_cyt_b560"/>
    <property type="match status" value="1"/>
</dbReference>
<feature type="transmembrane region" description="Helical" evidence="13">
    <location>
        <begin position="35"/>
        <end position="56"/>
    </location>
</feature>
<dbReference type="GO" id="GO:0006099">
    <property type="term" value="P:tricarboxylic acid cycle"/>
    <property type="evidence" value="ECO:0007669"/>
    <property type="project" value="InterPro"/>
</dbReference>
<dbReference type="InterPro" id="IPR034804">
    <property type="entry name" value="SQR/QFR_C/D"/>
</dbReference>
<keyword evidence="5 12" id="KW-0349">Heme</keyword>
<evidence type="ECO:0000256" key="4">
    <source>
        <dbReference type="ARBA" id="ARBA00020076"/>
    </source>
</evidence>
<dbReference type="InterPro" id="IPR000701">
    <property type="entry name" value="SuccDH_FuR_B_TM-su"/>
</dbReference>
<dbReference type="PANTHER" id="PTHR10978">
    <property type="entry name" value="SUCCINATE DEHYDROGENASE CYTOCHROME B560 SUBUNIT"/>
    <property type="match status" value="1"/>
</dbReference>
<dbReference type="OrthoDB" id="9799441at2"/>
<dbReference type="InterPro" id="IPR014314">
    <property type="entry name" value="Succ_DH_cytb556"/>
</dbReference>
<evidence type="ECO:0000256" key="3">
    <source>
        <dbReference type="ARBA" id="ARBA00007244"/>
    </source>
</evidence>